<accession>A0AAD9JP64</accession>
<dbReference type="AlphaFoldDB" id="A0AAD9JP64"/>
<name>A0AAD9JP64_9ANNE</name>
<dbReference type="EMBL" id="JAODUP010000215">
    <property type="protein sequence ID" value="KAK2156362.1"/>
    <property type="molecule type" value="Genomic_DNA"/>
</dbReference>
<proteinExistence type="predicted"/>
<organism evidence="1 2">
    <name type="scientific">Paralvinella palmiformis</name>
    <dbReference type="NCBI Taxonomy" id="53620"/>
    <lineage>
        <taxon>Eukaryota</taxon>
        <taxon>Metazoa</taxon>
        <taxon>Spiralia</taxon>
        <taxon>Lophotrochozoa</taxon>
        <taxon>Annelida</taxon>
        <taxon>Polychaeta</taxon>
        <taxon>Sedentaria</taxon>
        <taxon>Canalipalpata</taxon>
        <taxon>Terebellida</taxon>
        <taxon>Terebelliformia</taxon>
        <taxon>Alvinellidae</taxon>
        <taxon>Paralvinella</taxon>
    </lineage>
</organism>
<dbReference type="PANTHER" id="PTHR33332">
    <property type="entry name" value="REVERSE TRANSCRIPTASE DOMAIN-CONTAINING PROTEIN"/>
    <property type="match status" value="1"/>
</dbReference>
<evidence type="ECO:0000313" key="1">
    <source>
        <dbReference type="EMBL" id="KAK2156362.1"/>
    </source>
</evidence>
<reference evidence="1" key="1">
    <citation type="journal article" date="2023" name="Mol. Biol. Evol.">
        <title>Third-Generation Sequencing Reveals the Adaptive Role of the Epigenome in Three Deep-Sea Polychaetes.</title>
        <authorList>
            <person name="Perez M."/>
            <person name="Aroh O."/>
            <person name="Sun Y."/>
            <person name="Lan Y."/>
            <person name="Juniper S.K."/>
            <person name="Young C.R."/>
            <person name="Angers B."/>
            <person name="Qian P.Y."/>
        </authorList>
    </citation>
    <scope>NUCLEOTIDE SEQUENCE</scope>
    <source>
        <strain evidence="1">P08H-3</strain>
    </source>
</reference>
<evidence type="ECO:0000313" key="2">
    <source>
        <dbReference type="Proteomes" id="UP001208570"/>
    </source>
</evidence>
<keyword evidence="2" id="KW-1185">Reference proteome</keyword>
<dbReference type="Proteomes" id="UP001208570">
    <property type="component" value="Unassembled WGS sequence"/>
</dbReference>
<evidence type="ECO:0008006" key="3">
    <source>
        <dbReference type="Google" id="ProtNLM"/>
    </source>
</evidence>
<sequence length="197" mass="22966">MCTYRPISHQQKETKLREELRTRRDVGEMNILIRDSQIITNKAFDIVPHRRLIKEFGEYRIKGGLLIWIENFLSGRRQRVVVNGKLSNWAGILSGIPQGSVLGTILINDLPDDVTCTANIFADDTKLFQGISFHDDRIQLQDDLNQLFTTMVRPHLEYGNVIWYPKCRRNKMEVKKIQRSATKLMPNLRNLPYREIG</sequence>
<protein>
    <recommendedName>
        <fullName evidence="3">Reverse transcriptase domain-containing protein</fullName>
    </recommendedName>
</protein>
<gene>
    <name evidence="1" type="ORF">LSH36_215g01046</name>
</gene>
<comment type="caution">
    <text evidence="1">The sequence shown here is derived from an EMBL/GenBank/DDBJ whole genome shotgun (WGS) entry which is preliminary data.</text>
</comment>